<dbReference type="Proteomes" id="UP001289374">
    <property type="component" value="Unassembled WGS sequence"/>
</dbReference>
<dbReference type="EMBL" id="JACGWL010000006">
    <property type="protein sequence ID" value="KAK4400519.1"/>
    <property type="molecule type" value="Genomic_DNA"/>
</dbReference>
<reference evidence="2" key="2">
    <citation type="journal article" date="2024" name="Plant">
        <title>Genomic evolution and insights into agronomic trait innovations of Sesamum species.</title>
        <authorList>
            <person name="Miao H."/>
            <person name="Wang L."/>
            <person name="Qu L."/>
            <person name="Liu H."/>
            <person name="Sun Y."/>
            <person name="Le M."/>
            <person name="Wang Q."/>
            <person name="Wei S."/>
            <person name="Zheng Y."/>
            <person name="Lin W."/>
            <person name="Duan Y."/>
            <person name="Cao H."/>
            <person name="Xiong S."/>
            <person name="Wang X."/>
            <person name="Wei L."/>
            <person name="Li C."/>
            <person name="Ma Q."/>
            <person name="Ju M."/>
            <person name="Zhao R."/>
            <person name="Li G."/>
            <person name="Mu C."/>
            <person name="Tian Q."/>
            <person name="Mei H."/>
            <person name="Zhang T."/>
            <person name="Gao T."/>
            <person name="Zhang H."/>
        </authorList>
    </citation>
    <scope>NUCLEOTIDE SEQUENCE</scope>
    <source>
        <strain evidence="2">K16</strain>
    </source>
</reference>
<name>A0AAE2BWQ0_9LAMI</name>
<comment type="caution">
    <text evidence="2">The sequence shown here is derived from an EMBL/GenBank/DDBJ whole genome shotgun (WGS) entry which is preliminary data.</text>
</comment>
<organism evidence="2 3">
    <name type="scientific">Sesamum angolense</name>
    <dbReference type="NCBI Taxonomy" id="2727404"/>
    <lineage>
        <taxon>Eukaryota</taxon>
        <taxon>Viridiplantae</taxon>
        <taxon>Streptophyta</taxon>
        <taxon>Embryophyta</taxon>
        <taxon>Tracheophyta</taxon>
        <taxon>Spermatophyta</taxon>
        <taxon>Magnoliopsida</taxon>
        <taxon>eudicotyledons</taxon>
        <taxon>Gunneridae</taxon>
        <taxon>Pentapetalae</taxon>
        <taxon>asterids</taxon>
        <taxon>lamiids</taxon>
        <taxon>Lamiales</taxon>
        <taxon>Pedaliaceae</taxon>
        <taxon>Sesamum</taxon>
    </lineage>
</organism>
<dbReference type="PANTHER" id="PTHR37610:SF40">
    <property type="entry name" value="OS01G0909600 PROTEIN"/>
    <property type="match status" value="1"/>
</dbReference>
<reference evidence="2" key="1">
    <citation type="submission" date="2020-06" db="EMBL/GenBank/DDBJ databases">
        <authorList>
            <person name="Li T."/>
            <person name="Hu X."/>
            <person name="Zhang T."/>
            <person name="Song X."/>
            <person name="Zhang H."/>
            <person name="Dai N."/>
            <person name="Sheng W."/>
            <person name="Hou X."/>
            <person name="Wei L."/>
        </authorList>
    </citation>
    <scope>NUCLEOTIDE SEQUENCE</scope>
    <source>
        <strain evidence="2">K16</strain>
        <tissue evidence="2">Leaf</tissue>
    </source>
</reference>
<gene>
    <name evidence="2" type="ORF">Sango_1158000</name>
</gene>
<sequence length="160" mass="18135">MPKVIGWKIVEIEACSNANHAVVVPRVAESAGLARQRLLEVTLALYSIATEVAEVDEITMAYEKEMLFIHPSDHPSLTLTSALLTRTNFLGWSQMIYVSLGVKMKLGFIDGTFPKPTAGSTMFEQWKRVDLIVTSWIWKSICKDLVEVFRYLKYAIYGWC</sequence>
<dbReference type="AlphaFoldDB" id="A0AAE2BWQ0"/>
<protein>
    <recommendedName>
        <fullName evidence="1">Retrotransposon Copia-like N-terminal domain-containing protein</fullName>
    </recommendedName>
</protein>
<dbReference type="InterPro" id="IPR029472">
    <property type="entry name" value="Copia-like_N"/>
</dbReference>
<dbReference type="Pfam" id="PF14244">
    <property type="entry name" value="Retrotran_gag_3"/>
    <property type="match status" value="1"/>
</dbReference>
<accession>A0AAE2BWQ0</accession>
<evidence type="ECO:0000313" key="3">
    <source>
        <dbReference type="Proteomes" id="UP001289374"/>
    </source>
</evidence>
<feature type="domain" description="Retrotransposon Copia-like N-terminal" evidence="1">
    <location>
        <begin position="70"/>
        <end position="117"/>
    </location>
</feature>
<dbReference type="PANTHER" id="PTHR37610">
    <property type="entry name" value="CCHC-TYPE DOMAIN-CONTAINING PROTEIN"/>
    <property type="match status" value="1"/>
</dbReference>
<keyword evidence="3" id="KW-1185">Reference proteome</keyword>
<proteinExistence type="predicted"/>
<evidence type="ECO:0000259" key="1">
    <source>
        <dbReference type="Pfam" id="PF14244"/>
    </source>
</evidence>
<evidence type="ECO:0000313" key="2">
    <source>
        <dbReference type="EMBL" id="KAK4400519.1"/>
    </source>
</evidence>